<feature type="transmembrane region" description="Helical" evidence="1">
    <location>
        <begin position="88"/>
        <end position="113"/>
    </location>
</feature>
<keyword evidence="1" id="KW-0812">Transmembrane</keyword>
<keyword evidence="3" id="KW-1185">Reference proteome</keyword>
<reference evidence="2 3" key="1">
    <citation type="submission" date="2019-01" db="EMBL/GenBank/DDBJ databases">
        <title>Lacibacter sp. strain TTM-7.</title>
        <authorList>
            <person name="Chen W.-M."/>
        </authorList>
    </citation>
    <scope>NUCLEOTIDE SEQUENCE [LARGE SCALE GENOMIC DNA]</scope>
    <source>
        <strain evidence="2 3">TTM-7</strain>
    </source>
</reference>
<feature type="transmembrane region" description="Helical" evidence="1">
    <location>
        <begin position="226"/>
        <end position="245"/>
    </location>
</feature>
<comment type="caution">
    <text evidence="2">The sequence shown here is derived from an EMBL/GenBank/DDBJ whole genome shotgun (WGS) entry which is preliminary data.</text>
</comment>
<accession>A0A4Q1CDP8</accession>
<dbReference type="RefSeq" id="WP_129132731.1">
    <property type="nucleotide sequence ID" value="NZ_SDHW01000008.1"/>
</dbReference>
<evidence type="ECO:0000313" key="2">
    <source>
        <dbReference type="EMBL" id="RXK57807.1"/>
    </source>
</evidence>
<dbReference type="OrthoDB" id="1068411at2"/>
<evidence type="ECO:0000313" key="3">
    <source>
        <dbReference type="Proteomes" id="UP000290204"/>
    </source>
</evidence>
<sequence>MRTIVKYVMLDLLKNRIVMGYTLLLLVISFGMFSIDANSTKGVLSLMNIALIFVPLISIIFSTIYVYNSAEFIELLVAQPLKRKALWLSIYCGLALSLSLAFLIGVGLPVLIYESSATGLVLVISGLFQTLIFTGIALLASVKTRDKARGIGVSILTWFAFTLIYDAIVMLLLFQFSDYPLEKPMIALTMLNPVDLSRILILLKLDISAMMGYTGAVFSDFFGGKLGMLVSAIVLLLWAMVPVWFSVKQFQRKDL</sequence>
<gene>
    <name evidence="2" type="ORF">ESA94_20015</name>
</gene>
<keyword evidence="1" id="KW-0472">Membrane</keyword>
<feature type="transmembrane region" description="Helical" evidence="1">
    <location>
        <begin position="119"/>
        <end position="139"/>
    </location>
</feature>
<dbReference type="Proteomes" id="UP000290204">
    <property type="component" value="Unassembled WGS sequence"/>
</dbReference>
<evidence type="ECO:0000256" key="1">
    <source>
        <dbReference type="SAM" id="Phobius"/>
    </source>
</evidence>
<dbReference type="AlphaFoldDB" id="A0A4Q1CDP8"/>
<dbReference type="EMBL" id="SDHW01000008">
    <property type="protein sequence ID" value="RXK57807.1"/>
    <property type="molecule type" value="Genomic_DNA"/>
</dbReference>
<feature type="transmembrane region" description="Helical" evidence="1">
    <location>
        <begin position="45"/>
        <end position="67"/>
    </location>
</feature>
<proteinExistence type="predicted"/>
<organism evidence="2 3">
    <name type="scientific">Lacibacter luteus</name>
    <dbReference type="NCBI Taxonomy" id="2508719"/>
    <lineage>
        <taxon>Bacteria</taxon>
        <taxon>Pseudomonadati</taxon>
        <taxon>Bacteroidota</taxon>
        <taxon>Chitinophagia</taxon>
        <taxon>Chitinophagales</taxon>
        <taxon>Chitinophagaceae</taxon>
        <taxon>Lacibacter</taxon>
    </lineage>
</organism>
<feature type="transmembrane region" description="Helical" evidence="1">
    <location>
        <begin position="151"/>
        <end position="176"/>
    </location>
</feature>
<name>A0A4Q1CDP8_9BACT</name>
<protein>
    <submittedName>
        <fullName evidence="2">ABC transporter permease</fullName>
    </submittedName>
</protein>
<keyword evidence="1" id="KW-1133">Transmembrane helix</keyword>
<feature type="transmembrane region" description="Helical" evidence="1">
    <location>
        <begin position="12"/>
        <end position="33"/>
    </location>
</feature>